<gene>
    <name evidence="12" type="ORF">LtaPh_1304800</name>
</gene>
<keyword evidence="3" id="KW-0813">Transport</keyword>
<comment type="similarity">
    <text evidence="2">Belongs to the MCU (TC 1.A.77) family.</text>
</comment>
<evidence type="ECO:0000256" key="5">
    <source>
        <dbReference type="ARBA" id="ARBA00022692"/>
    </source>
</evidence>
<comment type="caution">
    <text evidence="12">The sequence shown here is derived from an EMBL/GenBank/DDBJ whole genome shotgun (WGS) entry which is preliminary data.</text>
</comment>
<dbReference type="GO" id="GO:0015292">
    <property type="term" value="F:uniporter activity"/>
    <property type="evidence" value="ECO:0007669"/>
    <property type="project" value="TreeGrafter"/>
</dbReference>
<protein>
    <recommendedName>
        <fullName evidence="11">Calcium uniporter protein C-terminal domain-containing protein</fullName>
    </recommendedName>
</protein>
<keyword evidence="5 10" id="KW-0812">Transmembrane</keyword>
<evidence type="ECO:0000256" key="6">
    <source>
        <dbReference type="ARBA" id="ARBA00022837"/>
    </source>
</evidence>
<accession>A0A640KB55</accession>
<evidence type="ECO:0000256" key="2">
    <source>
        <dbReference type="ARBA" id="ARBA00005653"/>
    </source>
</evidence>
<evidence type="ECO:0000256" key="9">
    <source>
        <dbReference type="ARBA" id="ARBA00023136"/>
    </source>
</evidence>
<sequence length="321" mass="35033">MMRLMCGRVGTRCARCHPLFRPTTMPSALRRHSTTAADGAAKAKLTSPGAPLHHVLKPISTSVAALPSSVSPSAVVLHTSYAPLSAANAVGHDENRGGTADADDGYSRITHLTATPSYTVTNVAAFEQLISEALHLSEMTVEVAAPVAAQSSRLFSRVCATPASQGSADQEVPITLIADHTACELQILLTEAKRALAPSTARKAKIDRFVYGVYLPLLRYGAFTLCAAQLVVYFRWIFFVFDWNLVEPTTYFLAYTGVFASLVYHYYRCSGDGSTWKDVFQHLSNRKAEKTYAKEQLDVAAMAKLQRRIASIERELARMSV</sequence>
<keyword evidence="9 10" id="KW-0472">Membrane</keyword>
<dbReference type="InterPro" id="IPR006769">
    <property type="entry name" value="MCU_C"/>
</dbReference>
<feature type="transmembrane region" description="Helical" evidence="10">
    <location>
        <begin position="250"/>
        <end position="267"/>
    </location>
</feature>
<evidence type="ECO:0000256" key="1">
    <source>
        <dbReference type="ARBA" id="ARBA00004141"/>
    </source>
</evidence>
<evidence type="ECO:0000256" key="8">
    <source>
        <dbReference type="ARBA" id="ARBA00023065"/>
    </source>
</evidence>
<keyword evidence="7 10" id="KW-1133">Transmembrane helix</keyword>
<keyword evidence="8" id="KW-0406">Ion transport</keyword>
<feature type="transmembrane region" description="Helical" evidence="10">
    <location>
        <begin position="217"/>
        <end position="238"/>
    </location>
</feature>
<dbReference type="EMBL" id="BLBS01000017">
    <property type="protein sequence ID" value="GET86910.1"/>
    <property type="molecule type" value="Genomic_DNA"/>
</dbReference>
<proteinExistence type="inferred from homology"/>
<dbReference type="Pfam" id="PF04678">
    <property type="entry name" value="MCU"/>
    <property type="match status" value="1"/>
</dbReference>
<reference evidence="12" key="1">
    <citation type="submission" date="2019-11" db="EMBL/GenBank/DDBJ databases">
        <title>Leishmania tarentolae CDS.</title>
        <authorList>
            <person name="Goto Y."/>
            <person name="Yamagishi J."/>
        </authorList>
    </citation>
    <scope>NUCLEOTIDE SEQUENCE [LARGE SCALE GENOMIC DNA]</scope>
    <source>
        <strain evidence="12">Parrot Tar II</strain>
    </source>
</reference>
<evidence type="ECO:0000313" key="13">
    <source>
        <dbReference type="Proteomes" id="UP000419144"/>
    </source>
</evidence>
<dbReference type="PANTHER" id="PTHR13462:SF46">
    <property type="entry name" value="CALCIUM UNIPORTER PROTEIN"/>
    <property type="match status" value="1"/>
</dbReference>
<dbReference type="Proteomes" id="UP000419144">
    <property type="component" value="Unassembled WGS sequence"/>
</dbReference>
<evidence type="ECO:0000259" key="11">
    <source>
        <dbReference type="Pfam" id="PF04678"/>
    </source>
</evidence>
<keyword evidence="6" id="KW-0106">Calcium</keyword>
<dbReference type="GO" id="GO:1990246">
    <property type="term" value="C:uniplex complex"/>
    <property type="evidence" value="ECO:0007669"/>
    <property type="project" value="TreeGrafter"/>
</dbReference>
<dbReference type="GO" id="GO:0051560">
    <property type="term" value="P:mitochondrial calcium ion homeostasis"/>
    <property type="evidence" value="ECO:0007669"/>
    <property type="project" value="InterPro"/>
</dbReference>
<evidence type="ECO:0000256" key="3">
    <source>
        <dbReference type="ARBA" id="ARBA00022448"/>
    </source>
</evidence>
<evidence type="ECO:0000256" key="10">
    <source>
        <dbReference type="SAM" id="Phobius"/>
    </source>
</evidence>
<dbReference type="InterPro" id="IPR039055">
    <property type="entry name" value="MCU_fam"/>
</dbReference>
<feature type="domain" description="Calcium uniporter protein C-terminal" evidence="11">
    <location>
        <begin position="189"/>
        <end position="303"/>
    </location>
</feature>
<dbReference type="PANTHER" id="PTHR13462">
    <property type="entry name" value="CALCIUM UNIPORTER PROTEIN, MITOCHONDRIAL"/>
    <property type="match status" value="1"/>
</dbReference>
<evidence type="ECO:0000256" key="4">
    <source>
        <dbReference type="ARBA" id="ARBA00022568"/>
    </source>
</evidence>
<keyword evidence="13" id="KW-1185">Reference proteome</keyword>
<dbReference type="VEuPathDB" id="TriTrypDB:LtaPh_1304800"/>
<dbReference type="OrthoDB" id="278338at2759"/>
<comment type="subcellular location">
    <subcellularLocation>
        <location evidence="1">Membrane</location>
        <topology evidence="1">Multi-pass membrane protein</topology>
    </subcellularLocation>
</comment>
<keyword evidence="4" id="KW-0109">Calcium transport</keyword>
<organism evidence="12 13">
    <name type="scientific">Leishmania tarentolae</name>
    <name type="common">Sauroleishmania tarentolae</name>
    <dbReference type="NCBI Taxonomy" id="5689"/>
    <lineage>
        <taxon>Eukaryota</taxon>
        <taxon>Discoba</taxon>
        <taxon>Euglenozoa</taxon>
        <taxon>Kinetoplastea</taxon>
        <taxon>Metakinetoplastina</taxon>
        <taxon>Trypanosomatida</taxon>
        <taxon>Trypanosomatidae</taxon>
        <taxon>Leishmaniinae</taxon>
        <taxon>Leishmania</taxon>
        <taxon>lizard Leishmania</taxon>
    </lineage>
</organism>
<evidence type="ECO:0000313" key="12">
    <source>
        <dbReference type="EMBL" id="GET86910.1"/>
    </source>
</evidence>
<name>A0A640KB55_LEITA</name>
<evidence type="ECO:0000256" key="7">
    <source>
        <dbReference type="ARBA" id="ARBA00022989"/>
    </source>
</evidence>
<dbReference type="AlphaFoldDB" id="A0A640KB55"/>
<dbReference type="GO" id="GO:0036444">
    <property type="term" value="P:calcium import into the mitochondrion"/>
    <property type="evidence" value="ECO:0007669"/>
    <property type="project" value="TreeGrafter"/>
</dbReference>
<dbReference type="GO" id="GO:0005262">
    <property type="term" value="F:calcium channel activity"/>
    <property type="evidence" value="ECO:0007669"/>
    <property type="project" value="TreeGrafter"/>
</dbReference>